<feature type="non-terminal residue" evidence="2">
    <location>
        <position position="1"/>
    </location>
</feature>
<reference evidence="2 3" key="1">
    <citation type="submission" date="2022-02" db="EMBL/GenBank/DDBJ databases">
        <title>Genome sequence data of Kingella unionensis sp. nov. strain CICC 24913 (CCUG 75125).</title>
        <authorList>
            <person name="Xiao M."/>
        </authorList>
    </citation>
    <scope>NUCLEOTIDE SEQUENCE [LARGE SCALE GENOMIC DNA]</scope>
    <source>
        <strain evidence="2 3">CICC 24913</strain>
    </source>
</reference>
<evidence type="ECO:0000256" key="1">
    <source>
        <dbReference type="SAM" id="MobiDB-lite"/>
    </source>
</evidence>
<name>A0ABS9NS57_9NEIS</name>
<dbReference type="RefSeq" id="WP_238748537.1">
    <property type="nucleotide sequence ID" value="NZ_JAKOOW010000052.1"/>
</dbReference>
<evidence type="ECO:0000313" key="2">
    <source>
        <dbReference type="EMBL" id="MCG6504971.1"/>
    </source>
</evidence>
<organism evidence="2 3">
    <name type="scientific">Kingella pumchi</name>
    <dbReference type="NCBI Taxonomy" id="2779506"/>
    <lineage>
        <taxon>Bacteria</taxon>
        <taxon>Pseudomonadati</taxon>
        <taxon>Pseudomonadota</taxon>
        <taxon>Betaproteobacteria</taxon>
        <taxon>Neisseriales</taxon>
        <taxon>Neisseriaceae</taxon>
        <taxon>Kingella</taxon>
    </lineage>
</organism>
<gene>
    <name evidence="2" type="ORF">MB824_10750</name>
</gene>
<keyword evidence="3" id="KW-1185">Reference proteome</keyword>
<accession>A0ABS9NS57</accession>
<sequence length="76" mass="8668">AIILGIVVLIIGVKVFIRMMRKPVEKGKKKDAKELKDTPPDADPMDFEAYDGDEPPWEEEQPEEQVYRTEHLTGGE</sequence>
<protein>
    <submittedName>
        <fullName evidence="2">Uncharacterized protein</fullName>
    </submittedName>
</protein>
<feature type="compositionally biased region" description="Basic and acidic residues" evidence="1">
    <location>
        <begin position="24"/>
        <end position="39"/>
    </location>
</feature>
<feature type="compositionally biased region" description="Acidic residues" evidence="1">
    <location>
        <begin position="43"/>
        <end position="63"/>
    </location>
</feature>
<dbReference type="EMBL" id="JAKOOW010000052">
    <property type="protein sequence ID" value="MCG6504971.1"/>
    <property type="molecule type" value="Genomic_DNA"/>
</dbReference>
<comment type="caution">
    <text evidence="2">The sequence shown here is derived from an EMBL/GenBank/DDBJ whole genome shotgun (WGS) entry which is preliminary data.</text>
</comment>
<evidence type="ECO:0000313" key="3">
    <source>
        <dbReference type="Proteomes" id="UP001298424"/>
    </source>
</evidence>
<feature type="region of interest" description="Disordered" evidence="1">
    <location>
        <begin position="24"/>
        <end position="76"/>
    </location>
</feature>
<dbReference type="Proteomes" id="UP001298424">
    <property type="component" value="Unassembled WGS sequence"/>
</dbReference>
<proteinExistence type="predicted"/>
<feature type="compositionally biased region" description="Basic and acidic residues" evidence="1">
    <location>
        <begin position="65"/>
        <end position="76"/>
    </location>
</feature>